<dbReference type="EMBL" id="MU807578">
    <property type="protein sequence ID" value="KAJ3831325.1"/>
    <property type="molecule type" value="Genomic_DNA"/>
</dbReference>
<feature type="compositionally biased region" description="Basic and acidic residues" evidence="1">
    <location>
        <begin position="203"/>
        <end position="216"/>
    </location>
</feature>
<gene>
    <name evidence="2" type="ORF">F5878DRAFT_520744</name>
</gene>
<dbReference type="AlphaFoldDB" id="A0AA38NVJ4"/>
<evidence type="ECO:0000313" key="3">
    <source>
        <dbReference type="Proteomes" id="UP001163846"/>
    </source>
</evidence>
<dbReference type="Proteomes" id="UP001163846">
    <property type="component" value="Unassembled WGS sequence"/>
</dbReference>
<evidence type="ECO:0000256" key="1">
    <source>
        <dbReference type="SAM" id="MobiDB-lite"/>
    </source>
</evidence>
<accession>A0AA38NVJ4</accession>
<feature type="region of interest" description="Disordered" evidence="1">
    <location>
        <begin position="191"/>
        <end position="267"/>
    </location>
</feature>
<proteinExistence type="predicted"/>
<keyword evidence="3" id="KW-1185">Reference proteome</keyword>
<organism evidence="2 3">
    <name type="scientific">Lentinula raphanica</name>
    <dbReference type="NCBI Taxonomy" id="153919"/>
    <lineage>
        <taxon>Eukaryota</taxon>
        <taxon>Fungi</taxon>
        <taxon>Dikarya</taxon>
        <taxon>Basidiomycota</taxon>
        <taxon>Agaricomycotina</taxon>
        <taxon>Agaricomycetes</taxon>
        <taxon>Agaricomycetidae</taxon>
        <taxon>Agaricales</taxon>
        <taxon>Marasmiineae</taxon>
        <taxon>Omphalotaceae</taxon>
        <taxon>Lentinula</taxon>
    </lineage>
</organism>
<feature type="compositionally biased region" description="Basic and acidic residues" evidence="1">
    <location>
        <begin position="237"/>
        <end position="261"/>
    </location>
</feature>
<comment type="caution">
    <text evidence="2">The sequence shown here is derived from an EMBL/GenBank/DDBJ whole genome shotgun (WGS) entry which is preliminary data.</text>
</comment>
<protein>
    <submittedName>
        <fullName evidence="2">Uncharacterized protein</fullName>
    </submittedName>
</protein>
<feature type="non-terminal residue" evidence="2">
    <location>
        <position position="684"/>
    </location>
</feature>
<reference evidence="2" key="1">
    <citation type="submission" date="2022-08" db="EMBL/GenBank/DDBJ databases">
        <authorList>
            <consortium name="DOE Joint Genome Institute"/>
            <person name="Min B."/>
            <person name="Riley R."/>
            <person name="Sierra-Patev S."/>
            <person name="Naranjo-Ortiz M."/>
            <person name="Looney B."/>
            <person name="Konkel Z."/>
            <person name="Slot J.C."/>
            <person name="Sakamoto Y."/>
            <person name="Steenwyk J.L."/>
            <person name="Rokas A."/>
            <person name="Carro J."/>
            <person name="Camarero S."/>
            <person name="Ferreira P."/>
            <person name="Molpeceres G."/>
            <person name="Ruiz-Duenas F.J."/>
            <person name="Serrano A."/>
            <person name="Henrissat B."/>
            <person name="Drula E."/>
            <person name="Hughes K.W."/>
            <person name="Mata J.L."/>
            <person name="Ishikawa N.K."/>
            <person name="Vargas-Isla R."/>
            <person name="Ushijima S."/>
            <person name="Smith C.A."/>
            <person name="Ahrendt S."/>
            <person name="Andreopoulos W."/>
            <person name="He G."/>
            <person name="Labutti K."/>
            <person name="Lipzen A."/>
            <person name="Ng V."/>
            <person name="Sandor L."/>
            <person name="Barry K."/>
            <person name="Martinez A.T."/>
            <person name="Xiao Y."/>
            <person name="Gibbons J.G."/>
            <person name="Terashima K."/>
            <person name="Hibbett D.S."/>
            <person name="Grigoriev I.V."/>
        </authorList>
    </citation>
    <scope>NUCLEOTIDE SEQUENCE</scope>
    <source>
        <strain evidence="2">TFB9207</strain>
    </source>
</reference>
<sequence>GFIHTFTEFWTQDPNDERSEEELEDASTRLLRGCEEHFRASVTRIKKIHGVVPVGSEDQFEALALGLIKSKSHDDFYARVEVIQREFPLADSWLGWWLRESNAEMLFRTHTRMEPDIWDSIPNTTNAQEAQHWKLYSSVGHDHSLLQGLEALHAVSVTIVTLFEANLNGGLIRYGQAEPWKAMINLIGRSKPTRAASSRKSRQKSDGHPPDTKQELLSKSPTKKKLLRSASSRKSGQKSDGRPPDTKQDLLSKSPTKEKLLQSKQKPVSSGVVVGPASYRWIENSCWIDSALDILYRAISNDYASFSTRFSSTTQTERPIRDLYNLVSLRREAENQALILRDPSYDLWDTLSHQRNSFREKLVKWRIIKNNHSHDNIFEWFPKLMKAKLSEDTNNDNWTQTYFQSMFATIKYCSGEGQHGQHCQIRSNAEIRYYITLKDHICGQFKGDISAYFQMIANVNHVPEAFPSCWRTRNGIPECKGSHTDVRFLLSFPVVLALEEEELDGAGATEFWDFPKTLCPFKAGDLRRTTYDIVGRVFFSRSKRHYITRFISNDKKTVWTYDDMNHHGCPYMEPNSSVESHLTGRYPTLNLPSDFVGVFVIYHLRGGTAMQEKIFSSQLAAARRIHHIIVEPDTLRGTPPTMQISRSKFERLAPSDLTWLMNPFQVTTIDYNEVSIPHTPTAEA</sequence>
<evidence type="ECO:0000313" key="2">
    <source>
        <dbReference type="EMBL" id="KAJ3831325.1"/>
    </source>
</evidence>
<feature type="non-terminal residue" evidence="2">
    <location>
        <position position="1"/>
    </location>
</feature>
<name>A0AA38NVJ4_9AGAR</name>